<dbReference type="RefSeq" id="WP_213173495.1">
    <property type="nucleotide sequence ID" value="NZ_JAGQFT020000003.1"/>
</dbReference>
<name>A0AAP2CAP1_9GAMM</name>
<evidence type="ECO:0000256" key="1">
    <source>
        <dbReference type="ARBA" id="ARBA00007074"/>
    </source>
</evidence>
<evidence type="ECO:0000256" key="2">
    <source>
        <dbReference type="ARBA" id="ARBA00022670"/>
    </source>
</evidence>
<comment type="similarity">
    <text evidence="1">Belongs to the peptidase C40 family.</text>
</comment>
<dbReference type="PROSITE" id="PS51935">
    <property type="entry name" value="NLPC_P60"/>
    <property type="match status" value="1"/>
</dbReference>
<feature type="compositionally biased region" description="Low complexity" evidence="5">
    <location>
        <begin position="1"/>
        <end position="12"/>
    </location>
</feature>
<organism evidence="7 8">
    <name type="scientific">Coralloluteibacterium stylophorae</name>
    <dbReference type="NCBI Taxonomy" id="1776034"/>
    <lineage>
        <taxon>Bacteria</taxon>
        <taxon>Pseudomonadati</taxon>
        <taxon>Pseudomonadota</taxon>
        <taxon>Gammaproteobacteria</taxon>
        <taxon>Lysobacterales</taxon>
        <taxon>Lysobacteraceae</taxon>
        <taxon>Coralloluteibacterium</taxon>
    </lineage>
</organism>
<dbReference type="AlphaFoldDB" id="A0AAP2CAP1"/>
<dbReference type="Proteomes" id="UP000675747">
    <property type="component" value="Unassembled WGS sequence"/>
</dbReference>
<evidence type="ECO:0000259" key="6">
    <source>
        <dbReference type="PROSITE" id="PS51935"/>
    </source>
</evidence>
<accession>A0AAP2CAP1</accession>
<keyword evidence="8" id="KW-1185">Reference proteome</keyword>
<dbReference type="GO" id="GO:0006508">
    <property type="term" value="P:proteolysis"/>
    <property type="evidence" value="ECO:0007669"/>
    <property type="project" value="UniProtKB-KW"/>
</dbReference>
<proteinExistence type="inferred from homology"/>
<evidence type="ECO:0000313" key="7">
    <source>
        <dbReference type="EMBL" id="MBS7456460.1"/>
    </source>
</evidence>
<evidence type="ECO:0000256" key="5">
    <source>
        <dbReference type="SAM" id="MobiDB-lite"/>
    </source>
</evidence>
<evidence type="ECO:0000256" key="4">
    <source>
        <dbReference type="ARBA" id="ARBA00022807"/>
    </source>
</evidence>
<dbReference type="SUPFAM" id="SSF54001">
    <property type="entry name" value="Cysteine proteinases"/>
    <property type="match status" value="1"/>
</dbReference>
<evidence type="ECO:0000313" key="8">
    <source>
        <dbReference type="Proteomes" id="UP000675747"/>
    </source>
</evidence>
<dbReference type="InterPro" id="IPR051202">
    <property type="entry name" value="Peptidase_C40"/>
</dbReference>
<reference evidence="7 8" key="1">
    <citation type="journal article" date="2021" name="Microbiol. Resour. Announc.">
        <title>Draft Genome Sequence of Coralloluteibacterium stylophorae LMG 29479T.</title>
        <authorList>
            <person name="Karlyshev A.V."/>
            <person name="Kudryashova E.B."/>
            <person name="Ariskina E.V."/>
            <person name="Conroy A.P."/>
            <person name="Abidueva E.Y."/>
        </authorList>
    </citation>
    <scope>NUCLEOTIDE SEQUENCE [LARGE SCALE GENOMIC DNA]</scope>
    <source>
        <strain evidence="7 8">LMG 29479</strain>
    </source>
</reference>
<comment type="caution">
    <text evidence="7">The sequence shown here is derived from an EMBL/GenBank/DDBJ whole genome shotgun (WGS) entry which is preliminary data.</text>
</comment>
<dbReference type="Gene3D" id="3.90.1720.10">
    <property type="entry name" value="endopeptidase domain like (from Nostoc punctiforme)"/>
    <property type="match status" value="1"/>
</dbReference>
<keyword evidence="2" id="KW-0645">Protease</keyword>
<dbReference type="PANTHER" id="PTHR47053">
    <property type="entry name" value="MUREIN DD-ENDOPEPTIDASE MEPH-RELATED"/>
    <property type="match status" value="1"/>
</dbReference>
<dbReference type="InterPro" id="IPR038765">
    <property type="entry name" value="Papain-like_cys_pep_sf"/>
</dbReference>
<sequence>MRARAASSAAVKKAAHYPDRHRQAPAPRPRPSALLGIALCLGLAACGGHQATRPTSLPESRIRDWRSEGYDAPTPVSPRANDVLMRALGLVGTPYRYGGNTPDSGFDCSGLVVYVYRDVADLALPRTSRAMNELDAPRIRLGQIAPGDLVFFGSGRSASHVGIYVGEGRFVHAPNSGGTVRMDSLDGYWWKENYLGARRVLR</sequence>
<keyword evidence="4" id="KW-0788">Thiol protease</keyword>
<feature type="domain" description="NlpC/P60" evidence="6">
    <location>
        <begin position="77"/>
        <end position="201"/>
    </location>
</feature>
<dbReference type="PANTHER" id="PTHR47053:SF1">
    <property type="entry name" value="MUREIN DD-ENDOPEPTIDASE MEPH-RELATED"/>
    <property type="match status" value="1"/>
</dbReference>
<evidence type="ECO:0000256" key="3">
    <source>
        <dbReference type="ARBA" id="ARBA00022801"/>
    </source>
</evidence>
<dbReference type="GO" id="GO:0008234">
    <property type="term" value="F:cysteine-type peptidase activity"/>
    <property type="evidence" value="ECO:0007669"/>
    <property type="project" value="UniProtKB-KW"/>
</dbReference>
<dbReference type="InterPro" id="IPR000064">
    <property type="entry name" value="NLP_P60_dom"/>
</dbReference>
<keyword evidence="3" id="KW-0378">Hydrolase</keyword>
<gene>
    <name evidence="7" type="ORF">KB893_004820</name>
</gene>
<feature type="region of interest" description="Disordered" evidence="5">
    <location>
        <begin position="1"/>
        <end position="29"/>
    </location>
</feature>
<dbReference type="Pfam" id="PF00877">
    <property type="entry name" value="NLPC_P60"/>
    <property type="match status" value="1"/>
</dbReference>
<protein>
    <submittedName>
        <fullName evidence="7">C40 family peptidase</fullName>
    </submittedName>
</protein>
<dbReference type="EMBL" id="JAGQFT020000003">
    <property type="protein sequence ID" value="MBS7456460.1"/>
    <property type="molecule type" value="Genomic_DNA"/>
</dbReference>